<evidence type="ECO:0000313" key="3">
    <source>
        <dbReference type="Proteomes" id="UP000016487"/>
    </source>
</evidence>
<dbReference type="AlphaFoldDB" id="A0AAD4ADW2"/>
<feature type="repeat" description="TPR" evidence="1">
    <location>
        <begin position="92"/>
        <end position="125"/>
    </location>
</feature>
<accession>A0AAD4ADW2</accession>
<evidence type="ECO:0000256" key="1">
    <source>
        <dbReference type="PROSITE-ProRule" id="PRU00339"/>
    </source>
</evidence>
<protein>
    <recommendedName>
        <fullName evidence="4">Tetratricopeptide repeat-containing protein</fullName>
    </recommendedName>
</protein>
<reference evidence="2" key="2">
    <citation type="submission" date="2015-03" db="EMBL/GenBank/DDBJ databases">
        <title>Genome sequence of Pseudoalteromonas citrea.</title>
        <authorList>
            <person name="Xie B.-B."/>
            <person name="Rong J.-C."/>
            <person name="Qin Q.-L."/>
            <person name="Zhang Y.-Z."/>
        </authorList>
    </citation>
    <scope>NUCLEOTIDE SEQUENCE</scope>
    <source>
        <strain evidence="2">DSM 8771</strain>
    </source>
</reference>
<dbReference type="EMBL" id="AHBZ03000027">
    <property type="protein sequence ID" value="KAF7764151.1"/>
    <property type="molecule type" value="Genomic_DNA"/>
</dbReference>
<comment type="caution">
    <text evidence="2">The sequence shown here is derived from an EMBL/GenBank/DDBJ whole genome shotgun (WGS) entry which is preliminary data.</text>
</comment>
<organism evidence="2 3">
    <name type="scientific">Pseudoalteromonas citrea</name>
    <dbReference type="NCBI Taxonomy" id="43655"/>
    <lineage>
        <taxon>Bacteria</taxon>
        <taxon>Pseudomonadati</taxon>
        <taxon>Pseudomonadota</taxon>
        <taxon>Gammaproteobacteria</taxon>
        <taxon>Alteromonadales</taxon>
        <taxon>Pseudoalteromonadaceae</taxon>
        <taxon>Pseudoalteromonas</taxon>
    </lineage>
</organism>
<sequence>MFMPSLYFIAVLTTAAAFPDADALNKNAKADPHYLFEQFQKYKHLPVTVGAFELHTNIFSTSVKINHPKTAISSGLFLSDQRWAKLSRNREAKILNGLGILYRKNHAYHEAITAYKCAINYVNDNHKEHTRLLLNMYSSQRKLGLYDDAADSLEQAQRIATSEKDKRRIQQKKATLNLETGKHELAQRQFIKLFRDDSLKGTSENSVKSGLNLLDSLVLQGKYKQFWRYHNSVKQSIFDLKVENFHYLYHYLIMEAVVKAKMLPSQVQFVRVAYALERSSFLYTYGLEDSLRKYLEIIDVPWVTRHVSPFMDQNIRPNQTKVVPSLLLDQLCQSEGE</sequence>
<proteinExistence type="predicted"/>
<dbReference type="InterPro" id="IPR011990">
    <property type="entry name" value="TPR-like_helical_dom_sf"/>
</dbReference>
<dbReference type="Proteomes" id="UP000016487">
    <property type="component" value="Unassembled WGS sequence"/>
</dbReference>
<dbReference type="InterPro" id="IPR019734">
    <property type="entry name" value="TPR_rpt"/>
</dbReference>
<dbReference type="Gene3D" id="1.25.40.10">
    <property type="entry name" value="Tetratricopeptide repeat domain"/>
    <property type="match status" value="1"/>
</dbReference>
<keyword evidence="1" id="KW-0802">TPR repeat</keyword>
<gene>
    <name evidence="2" type="ORF">PCIT_b0071</name>
</gene>
<name>A0AAD4ADW2_9GAMM</name>
<reference evidence="2" key="1">
    <citation type="journal article" date="2012" name="J. Bacteriol.">
        <title>Genome sequences of type strains of seven species of the marine bacterium Pseudoalteromonas.</title>
        <authorList>
            <person name="Xie B.B."/>
            <person name="Shu Y.L."/>
            <person name="Qin Q.L."/>
            <person name="Rong J.C."/>
            <person name="Zhang X.Y."/>
            <person name="Chen X.L."/>
            <person name="Shi M."/>
            <person name="He H.L."/>
            <person name="Zhou B.C."/>
            <person name="Zhang Y.Z."/>
        </authorList>
    </citation>
    <scope>NUCLEOTIDE SEQUENCE</scope>
    <source>
        <strain evidence="2">DSM 8771</strain>
    </source>
</reference>
<dbReference type="SUPFAM" id="SSF48452">
    <property type="entry name" value="TPR-like"/>
    <property type="match status" value="1"/>
</dbReference>
<evidence type="ECO:0008006" key="4">
    <source>
        <dbReference type="Google" id="ProtNLM"/>
    </source>
</evidence>
<dbReference type="SMART" id="SM00028">
    <property type="entry name" value="TPR"/>
    <property type="match status" value="2"/>
</dbReference>
<evidence type="ECO:0000313" key="2">
    <source>
        <dbReference type="EMBL" id="KAF7764151.1"/>
    </source>
</evidence>
<dbReference type="PROSITE" id="PS50005">
    <property type="entry name" value="TPR"/>
    <property type="match status" value="1"/>
</dbReference>